<proteinExistence type="inferred from homology"/>
<dbReference type="InterPro" id="IPR036388">
    <property type="entry name" value="WH-like_DNA-bd_sf"/>
</dbReference>
<reference evidence="8 9" key="1">
    <citation type="submission" date="2019-05" db="EMBL/GenBank/DDBJ databases">
        <title>Comparative genomics and metabolomics analyses of clavulanic acid producing Streptomyces species provides insight into specialized metabolism and evolution of beta-lactam biosynthetic gene clusters.</title>
        <authorList>
            <person name="Moore M.A."/>
            <person name="Cruz-Morales P."/>
            <person name="Barona Gomez F."/>
            <person name="Kapil T."/>
        </authorList>
    </citation>
    <scope>NUCLEOTIDE SEQUENCE [LARGE SCALE GENOMIC DNA]</scope>
    <source>
        <strain evidence="8 9">NRRL 5741</strain>
    </source>
</reference>
<gene>
    <name evidence="8" type="ORF">FF041_01430</name>
</gene>
<name>A0A646K9M9_STRJU</name>
<dbReference type="InterPro" id="IPR011990">
    <property type="entry name" value="TPR-like_helical_dom_sf"/>
</dbReference>
<dbReference type="Proteomes" id="UP000419138">
    <property type="component" value="Unassembled WGS sequence"/>
</dbReference>
<sequence length="278" mass="30119">MAQGRHWSTEPTRTPGLTLSLLGPVEAHRDGRPLHLGGAKPRTVLTALLLARGRVVPDSELTALLWGDAPPATSPAQIHTYASRVRQLIGPAAEVERRRPGYLIRLPHRGVRVDLAEFQDHARRGAAALAAGDPASAARLLRGALAVWRGVALGGVCEPLVRLERDRLEEERLVALEQRIDADLELGRHTALIPELTALIAANPLREGLRATLMTALYRAGRQADALAAYRAARATLDEELGIEPCAELRRLHQAVLTGHPSLLTTRTPHHRSLPGSP</sequence>
<keyword evidence="4 6" id="KW-0238">DNA-binding</keyword>
<comment type="caution">
    <text evidence="8">The sequence shown here is derived from an EMBL/GenBank/DDBJ whole genome shotgun (WGS) entry which is preliminary data.</text>
</comment>
<protein>
    <submittedName>
        <fullName evidence="8">AfsR/SARP family transcriptional regulator</fullName>
    </submittedName>
</protein>
<evidence type="ECO:0000259" key="7">
    <source>
        <dbReference type="PROSITE" id="PS51755"/>
    </source>
</evidence>
<evidence type="ECO:0000256" key="2">
    <source>
        <dbReference type="ARBA" id="ARBA00023012"/>
    </source>
</evidence>
<evidence type="ECO:0000313" key="9">
    <source>
        <dbReference type="Proteomes" id="UP000419138"/>
    </source>
</evidence>
<dbReference type="Pfam" id="PF03704">
    <property type="entry name" value="BTAD"/>
    <property type="match status" value="1"/>
</dbReference>
<dbReference type="OrthoDB" id="5521887at2"/>
<dbReference type="GO" id="GO:0006355">
    <property type="term" value="P:regulation of DNA-templated transcription"/>
    <property type="evidence" value="ECO:0007669"/>
    <property type="project" value="InterPro"/>
</dbReference>
<dbReference type="GO" id="GO:0003677">
    <property type="term" value="F:DNA binding"/>
    <property type="evidence" value="ECO:0007669"/>
    <property type="project" value="UniProtKB-UniRule"/>
</dbReference>
<dbReference type="Gene3D" id="1.25.40.10">
    <property type="entry name" value="Tetratricopeptide repeat domain"/>
    <property type="match status" value="1"/>
</dbReference>
<dbReference type="EMBL" id="VCLA01000009">
    <property type="protein sequence ID" value="MQS98908.1"/>
    <property type="molecule type" value="Genomic_DNA"/>
</dbReference>
<dbReference type="SUPFAM" id="SSF46894">
    <property type="entry name" value="C-terminal effector domain of the bipartite response regulators"/>
    <property type="match status" value="1"/>
</dbReference>
<organism evidence="8 9">
    <name type="scientific">Streptomyces jumonjinensis</name>
    <dbReference type="NCBI Taxonomy" id="1945"/>
    <lineage>
        <taxon>Bacteria</taxon>
        <taxon>Bacillati</taxon>
        <taxon>Actinomycetota</taxon>
        <taxon>Actinomycetes</taxon>
        <taxon>Kitasatosporales</taxon>
        <taxon>Streptomycetaceae</taxon>
        <taxon>Streptomyces</taxon>
    </lineage>
</organism>
<keyword evidence="3" id="KW-0805">Transcription regulation</keyword>
<evidence type="ECO:0000256" key="6">
    <source>
        <dbReference type="PROSITE-ProRule" id="PRU01091"/>
    </source>
</evidence>
<dbReference type="InterPro" id="IPR051677">
    <property type="entry name" value="AfsR-DnrI-RedD_regulator"/>
</dbReference>
<dbReference type="InterPro" id="IPR005158">
    <property type="entry name" value="BTAD"/>
</dbReference>
<dbReference type="Gene3D" id="1.10.10.10">
    <property type="entry name" value="Winged helix-like DNA-binding domain superfamily/Winged helix DNA-binding domain"/>
    <property type="match status" value="1"/>
</dbReference>
<evidence type="ECO:0000256" key="3">
    <source>
        <dbReference type="ARBA" id="ARBA00023015"/>
    </source>
</evidence>
<comment type="similarity">
    <text evidence="1">Belongs to the AfsR/DnrI/RedD regulatory family.</text>
</comment>
<dbReference type="GO" id="GO:0000160">
    <property type="term" value="P:phosphorelay signal transduction system"/>
    <property type="evidence" value="ECO:0007669"/>
    <property type="project" value="UniProtKB-KW"/>
</dbReference>
<dbReference type="PANTHER" id="PTHR35807">
    <property type="entry name" value="TRANSCRIPTIONAL REGULATOR REDD-RELATED"/>
    <property type="match status" value="1"/>
</dbReference>
<keyword evidence="9" id="KW-1185">Reference proteome</keyword>
<dbReference type="SMART" id="SM00862">
    <property type="entry name" value="Trans_reg_C"/>
    <property type="match status" value="1"/>
</dbReference>
<evidence type="ECO:0000313" key="8">
    <source>
        <dbReference type="EMBL" id="MQS98908.1"/>
    </source>
</evidence>
<evidence type="ECO:0000256" key="4">
    <source>
        <dbReference type="ARBA" id="ARBA00023125"/>
    </source>
</evidence>
<dbReference type="SMART" id="SM01043">
    <property type="entry name" value="BTAD"/>
    <property type="match status" value="1"/>
</dbReference>
<keyword evidence="2" id="KW-0902">Two-component regulatory system</keyword>
<dbReference type="PANTHER" id="PTHR35807:SF1">
    <property type="entry name" value="TRANSCRIPTIONAL REGULATOR REDD"/>
    <property type="match status" value="1"/>
</dbReference>
<dbReference type="AlphaFoldDB" id="A0A646K9M9"/>
<evidence type="ECO:0000256" key="1">
    <source>
        <dbReference type="ARBA" id="ARBA00005820"/>
    </source>
</evidence>
<dbReference type="PROSITE" id="PS51755">
    <property type="entry name" value="OMPR_PHOB"/>
    <property type="match status" value="1"/>
</dbReference>
<keyword evidence="5" id="KW-0804">Transcription</keyword>
<dbReference type="SUPFAM" id="SSF48452">
    <property type="entry name" value="TPR-like"/>
    <property type="match status" value="1"/>
</dbReference>
<feature type="DNA-binding region" description="OmpR/PhoB-type" evidence="6">
    <location>
        <begin position="9"/>
        <end position="115"/>
    </location>
</feature>
<dbReference type="CDD" id="cd15831">
    <property type="entry name" value="BTAD"/>
    <property type="match status" value="1"/>
</dbReference>
<evidence type="ECO:0000256" key="5">
    <source>
        <dbReference type="ARBA" id="ARBA00023163"/>
    </source>
</evidence>
<dbReference type="InterPro" id="IPR001867">
    <property type="entry name" value="OmpR/PhoB-type_DNA-bd"/>
</dbReference>
<dbReference type="InterPro" id="IPR016032">
    <property type="entry name" value="Sig_transdc_resp-reg_C-effctor"/>
</dbReference>
<feature type="domain" description="OmpR/PhoB-type" evidence="7">
    <location>
        <begin position="9"/>
        <end position="115"/>
    </location>
</feature>
<accession>A0A646K9M9</accession>